<dbReference type="GO" id="GO:0003700">
    <property type="term" value="F:DNA-binding transcription factor activity"/>
    <property type="evidence" value="ECO:0007669"/>
    <property type="project" value="InterPro"/>
</dbReference>
<keyword evidence="2" id="KW-0238">DNA-binding</keyword>
<accession>A0A2N9JBC1</accession>
<dbReference type="InterPro" id="IPR001845">
    <property type="entry name" value="HTH_ArsR_DNA-bd_dom"/>
</dbReference>
<evidence type="ECO:0000256" key="1">
    <source>
        <dbReference type="ARBA" id="ARBA00023015"/>
    </source>
</evidence>
<dbReference type="SMART" id="SM00418">
    <property type="entry name" value="HTH_ARSR"/>
    <property type="match status" value="1"/>
</dbReference>
<evidence type="ECO:0000256" key="2">
    <source>
        <dbReference type="ARBA" id="ARBA00023125"/>
    </source>
</evidence>
<dbReference type="SUPFAM" id="SSF46785">
    <property type="entry name" value="Winged helix' DNA-binding domain"/>
    <property type="match status" value="1"/>
</dbReference>
<keyword evidence="3" id="KW-0804">Transcription</keyword>
<name>A0A2N9JBC1_9ACTN</name>
<proteinExistence type="predicted"/>
<dbReference type="PRINTS" id="PR00778">
    <property type="entry name" value="HTHARSR"/>
</dbReference>
<evidence type="ECO:0000259" key="4">
    <source>
        <dbReference type="PROSITE" id="PS50987"/>
    </source>
</evidence>
<gene>
    <name evidence="5" type="ORF">MPLG2_0037</name>
</gene>
<dbReference type="GO" id="GO:0003677">
    <property type="term" value="F:DNA binding"/>
    <property type="evidence" value="ECO:0007669"/>
    <property type="project" value="UniProtKB-KW"/>
</dbReference>
<organism evidence="5 6">
    <name type="scientific">Micropruina glycogenica</name>
    <dbReference type="NCBI Taxonomy" id="75385"/>
    <lineage>
        <taxon>Bacteria</taxon>
        <taxon>Bacillati</taxon>
        <taxon>Actinomycetota</taxon>
        <taxon>Actinomycetes</taxon>
        <taxon>Propionibacteriales</taxon>
        <taxon>Nocardioidaceae</taxon>
        <taxon>Micropruina</taxon>
    </lineage>
</organism>
<dbReference type="KEGG" id="mgg:MPLG2_0037"/>
<keyword evidence="6" id="KW-1185">Reference proteome</keyword>
<evidence type="ECO:0000313" key="5">
    <source>
        <dbReference type="EMBL" id="SPD85073.1"/>
    </source>
</evidence>
<dbReference type="PANTHER" id="PTHR33154">
    <property type="entry name" value="TRANSCRIPTIONAL REGULATOR, ARSR FAMILY"/>
    <property type="match status" value="1"/>
</dbReference>
<dbReference type="InterPro" id="IPR051081">
    <property type="entry name" value="HTH_MetalResp_TranReg"/>
</dbReference>
<keyword evidence="1" id="KW-0805">Transcription regulation</keyword>
<reference evidence="5 6" key="1">
    <citation type="submission" date="2018-02" db="EMBL/GenBank/DDBJ databases">
        <authorList>
            <person name="Cohen D.B."/>
            <person name="Kent A.D."/>
        </authorList>
    </citation>
    <scope>NUCLEOTIDE SEQUENCE [LARGE SCALE GENOMIC DNA]</scope>
    <source>
        <strain evidence="5">1</strain>
    </source>
</reference>
<dbReference type="PROSITE" id="PS50987">
    <property type="entry name" value="HTH_ARSR_2"/>
    <property type="match status" value="1"/>
</dbReference>
<dbReference type="RefSeq" id="WP_105184394.1">
    <property type="nucleotide sequence ID" value="NZ_BAAAGO010000016.1"/>
</dbReference>
<dbReference type="CDD" id="cd00090">
    <property type="entry name" value="HTH_ARSR"/>
    <property type="match status" value="1"/>
</dbReference>
<sequence length="95" mass="10434">MFDALCDHTRRQLLRAIGDEPVAVGVLAERVAVGRPAVSKHLKVLQCAGLVSHHSVGTRNLYALAPEGYAVAQRWFADTWTAALTAFARHLEQQK</sequence>
<evidence type="ECO:0000256" key="3">
    <source>
        <dbReference type="ARBA" id="ARBA00023163"/>
    </source>
</evidence>
<evidence type="ECO:0000313" key="6">
    <source>
        <dbReference type="Proteomes" id="UP000238164"/>
    </source>
</evidence>
<dbReference type="AlphaFoldDB" id="A0A2N9JBC1"/>
<dbReference type="NCBIfam" id="NF033788">
    <property type="entry name" value="HTH_metalloreg"/>
    <property type="match status" value="1"/>
</dbReference>
<dbReference type="Proteomes" id="UP000238164">
    <property type="component" value="Chromosome 1"/>
</dbReference>
<feature type="domain" description="HTH arsR-type" evidence="4">
    <location>
        <begin position="1"/>
        <end position="95"/>
    </location>
</feature>
<dbReference type="InterPro" id="IPR011991">
    <property type="entry name" value="ArsR-like_HTH"/>
</dbReference>
<protein>
    <recommendedName>
        <fullName evidence="4">HTH arsR-type domain-containing protein</fullName>
    </recommendedName>
</protein>
<dbReference type="OrthoDB" id="9806976at2"/>
<dbReference type="InterPro" id="IPR036390">
    <property type="entry name" value="WH_DNA-bd_sf"/>
</dbReference>
<dbReference type="InterPro" id="IPR036388">
    <property type="entry name" value="WH-like_DNA-bd_sf"/>
</dbReference>
<dbReference type="Gene3D" id="1.10.10.10">
    <property type="entry name" value="Winged helix-like DNA-binding domain superfamily/Winged helix DNA-binding domain"/>
    <property type="match status" value="1"/>
</dbReference>
<dbReference type="PANTHER" id="PTHR33154:SF33">
    <property type="entry name" value="TRANSCRIPTIONAL REPRESSOR SDPR"/>
    <property type="match status" value="1"/>
</dbReference>
<dbReference type="EMBL" id="LT985188">
    <property type="protein sequence ID" value="SPD85073.1"/>
    <property type="molecule type" value="Genomic_DNA"/>
</dbReference>
<dbReference type="Pfam" id="PF12840">
    <property type="entry name" value="HTH_20"/>
    <property type="match status" value="1"/>
</dbReference>